<keyword evidence="2" id="KW-0496">Mitochondrion</keyword>
<feature type="region of interest" description="Disordered" evidence="3">
    <location>
        <begin position="33"/>
        <end position="136"/>
    </location>
</feature>
<feature type="compositionally biased region" description="Polar residues" evidence="3">
    <location>
        <begin position="75"/>
        <end position="88"/>
    </location>
</feature>
<accession>A0AAJ0GGH5</accession>
<comment type="subcellular location">
    <subcellularLocation>
        <location evidence="1">Mitochondrion</location>
    </subcellularLocation>
</comment>
<name>A0AAJ0GGH5_9PEZI</name>
<reference evidence="4" key="1">
    <citation type="submission" date="2023-04" db="EMBL/GenBank/DDBJ databases">
        <title>Black Yeasts Isolated from many extreme environments.</title>
        <authorList>
            <person name="Coleine C."/>
            <person name="Stajich J.E."/>
            <person name="Selbmann L."/>
        </authorList>
    </citation>
    <scope>NUCLEOTIDE SEQUENCE</scope>
    <source>
        <strain evidence="4">CCFEE 5312</strain>
    </source>
</reference>
<dbReference type="PANTHER" id="PTHR28133:SF1">
    <property type="entry name" value="REQUIRED FOR RESPIRATORY GROWTH PROTEIN 7, MITOCHONDRIAL"/>
    <property type="match status" value="1"/>
</dbReference>
<feature type="compositionally biased region" description="Basic and acidic residues" evidence="3">
    <location>
        <begin position="92"/>
        <end position="107"/>
    </location>
</feature>
<evidence type="ECO:0000256" key="3">
    <source>
        <dbReference type="SAM" id="MobiDB-lite"/>
    </source>
</evidence>
<gene>
    <name evidence="4" type="ORF">LTR09_002042</name>
</gene>
<dbReference type="InterPro" id="IPR018828">
    <property type="entry name" value="RRG7"/>
</dbReference>
<comment type="caution">
    <text evidence="4">The sequence shown here is derived from an EMBL/GenBank/DDBJ whole genome shotgun (WGS) entry which is preliminary data.</text>
</comment>
<evidence type="ECO:0008006" key="6">
    <source>
        <dbReference type="Google" id="ProtNLM"/>
    </source>
</evidence>
<keyword evidence="5" id="KW-1185">Reference proteome</keyword>
<evidence type="ECO:0000256" key="1">
    <source>
        <dbReference type="ARBA" id="ARBA00004173"/>
    </source>
</evidence>
<dbReference type="Pfam" id="PF10356">
    <property type="entry name" value="RRG7"/>
    <property type="match status" value="1"/>
</dbReference>
<dbReference type="AlphaFoldDB" id="A0AAJ0GGH5"/>
<evidence type="ECO:0000313" key="5">
    <source>
        <dbReference type="Proteomes" id="UP001271007"/>
    </source>
</evidence>
<dbReference type="EMBL" id="JAWDJX010000004">
    <property type="protein sequence ID" value="KAK3057004.1"/>
    <property type="molecule type" value="Genomic_DNA"/>
</dbReference>
<protein>
    <recommendedName>
        <fullName evidence="6">Required for respiratory growth protein 7, mitochondrial</fullName>
    </recommendedName>
</protein>
<evidence type="ECO:0000256" key="2">
    <source>
        <dbReference type="ARBA" id="ARBA00023128"/>
    </source>
</evidence>
<dbReference type="GO" id="GO:0005739">
    <property type="term" value="C:mitochondrion"/>
    <property type="evidence" value="ECO:0007669"/>
    <property type="project" value="UniProtKB-SubCell"/>
</dbReference>
<proteinExistence type="predicted"/>
<evidence type="ECO:0000313" key="4">
    <source>
        <dbReference type="EMBL" id="KAK3057004.1"/>
    </source>
</evidence>
<dbReference type="Proteomes" id="UP001271007">
    <property type="component" value="Unassembled WGS sequence"/>
</dbReference>
<organism evidence="4 5">
    <name type="scientific">Extremus antarcticus</name>
    <dbReference type="NCBI Taxonomy" id="702011"/>
    <lineage>
        <taxon>Eukaryota</taxon>
        <taxon>Fungi</taxon>
        <taxon>Dikarya</taxon>
        <taxon>Ascomycota</taxon>
        <taxon>Pezizomycotina</taxon>
        <taxon>Dothideomycetes</taxon>
        <taxon>Dothideomycetidae</taxon>
        <taxon>Mycosphaerellales</taxon>
        <taxon>Extremaceae</taxon>
        <taxon>Extremus</taxon>
    </lineage>
</organism>
<dbReference type="PANTHER" id="PTHR28133">
    <property type="entry name" value="REQUIRED FOR RESPIRATORY GROWTH PROTEIN 7, MITOCHONDRIAL"/>
    <property type="match status" value="1"/>
</dbReference>
<sequence length="379" mass="40598">MLRRLLGDKQWSRQVPWQRRASATAVGIKQRAFEPQDVNDGTTSVAVKRKPGRPRKQVENADGQSVHFRPAGVISTPSARANKPSTSPGEEIISHDESGTRPTEMKRKPGRPRKVTDTSQTPESKFRSSAPRRKLNQVSMIPASLIGQASQHHDDLPSFLSYAARTELSASTTTYKGTHYEYTVASALESYGFELHRTGRANDLGIDLVGTFTLPSSTAKKKRGSSAKKAAVSASAAEIQVIVQCKAVQPQPAMVRELEGAYVGAPAGWKGDNVLALLVASGPATKGVRDALQRSRLPMALMQVTTEGGLSQFLWNAAAAGIGLEGLGVTLRHGGADTGAAGHRIALTWMGKVVEATKQAEEGSALAASRRCRKYHSTP</sequence>